<feature type="region of interest" description="Disordered" evidence="1">
    <location>
        <begin position="1"/>
        <end position="20"/>
    </location>
</feature>
<name>A0A239IT79_9ACTN</name>
<dbReference type="EMBL" id="FZOH01000012">
    <property type="protein sequence ID" value="SNS96233.1"/>
    <property type="molecule type" value="Genomic_DNA"/>
</dbReference>
<sequence>MREGLMSVSQDGEVGFETLDPELMGEPEDEFEDELFGEPSAEGPLGEFEDEFEDEGEDFLGGLVQGLGSALGLGEGEFEDEYEDEFEDEVLGAAGTGQAEFEDEQFLPLLAAAAPLAAKALPLAAKFLPGAMSAISGLFGRRRRRARRREGEYEGEYEDELEYELEYEDESPAAPMTKNEAIAQTMAAAAARTPSTHEAEALIGAATVMMITPREQAVLQRLVPDIVPKLVQVNSILTRMARRRQGTQPIVTILPTAVTRATVRPLVRRARRGQPVTRSTVGRVVQTQTRRALTQPRVAARAAQRNQRAVRRITQPPRARRGALTG</sequence>
<dbReference type="AlphaFoldDB" id="A0A239IT79"/>
<feature type="region of interest" description="Disordered" evidence="1">
    <location>
        <begin position="29"/>
        <end position="48"/>
    </location>
</feature>
<feature type="region of interest" description="Disordered" evidence="1">
    <location>
        <begin position="303"/>
        <end position="326"/>
    </location>
</feature>
<evidence type="ECO:0000313" key="2">
    <source>
        <dbReference type="EMBL" id="SNS96233.1"/>
    </source>
</evidence>
<accession>A0A239IT79</accession>
<keyword evidence="3" id="KW-1185">Reference proteome</keyword>
<dbReference type="Proteomes" id="UP000198386">
    <property type="component" value="Unassembled WGS sequence"/>
</dbReference>
<organism evidence="2 3">
    <name type="scientific">Geodermatophilus saharensis</name>
    <dbReference type="NCBI Taxonomy" id="1137994"/>
    <lineage>
        <taxon>Bacteria</taxon>
        <taxon>Bacillati</taxon>
        <taxon>Actinomycetota</taxon>
        <taxon>Actinomycetes</taxon>
        <taxon>Geodermatophilales</taxon>
        <taxon>Geodermatophilaceae</taxon>
        <taxon>Geodermatophilus</taxon>
    </lineage>
</organism>
<proteinExistence type="predicted"/>
<gene>
    <name evidence="2" type="ORF">SAMN04488107_4450</name>
</gene>
<evidence type="ECO:0000256" key="1">
    <source>
        <dbReference type="SAM" id="MobiDB-lite"/>
    </source>
</evidence>
<evidence type="ECO:0000313" key="3">
    <source>
        <dbReference type="Proteomes" id="UP000198386"/>
    </source>
</evidence>
<protein>
    <submittedName>
        <fullName evidence="2">Uncharacterized protein</fullName>
    </submittedName>
</protein>
<reference evidence="3" key="1">
    <citation type="submission" date="2017-06" db="EMBL/GenBank/DDBJ databases">
        <authorList>
            <person name="Varghese N."/>
            <person name="Submissions S."/>
        </authorList>
    </citation>
    <scope>NUCLEOTIDE SEQUENCE [LARGE SCALE GENOMIC DNA]</scope>
    <source>
        <strain evidence="3">DSM 45423</strain>
    </source>
</reference>